<name>A0ABZ1QB67_9ACTN</name>
<organism evidence="4 5">
    <name type="scientific">Streptomyces erythrochromogenes</name>
    <dbReference type="NCBI Taxonomy" id="285574"/>
    <lineage>
        <taxon>Bacteria</taxon>
        <taxon>Bacillati</taxon>
        <taxon>Actinomycetota</taxon>
        <taxon>Actinomycetes</taxon>
        <taxon>Kitasatosporales</taxon>
        <taxon>Streptomycetaceae</taxon>
        <taxon>Streptomyces</taxon>
    </lineage>
</organism>
<evidence type="ECO:0000313" key="5">
    <source>
        <dbReference type="Proteomes" id="UP001432312"/>
    </source>
</evidence>
<dbReference type="GeneID" id="95497356"/>
<keyword evidence="2" id="KW-0812">Transmembrane</keyword>
<keyword evidence="2" id="KW-1133">Transmembrane helix</keyword>
<feature type="compositionally biased region" description="Low complexity" evidence="1">
    <location>
        <begin position="251"/>
        <end position="301"/>
    </location>
</feature>
<reference evidence="4" key="1">
    <citation type="submission" date="2022-10" db="EMBL/GenBank/DDBJ databases">
        <title>The complete genomes of actinobacterial strains from the NBC collection.</title>
        <authorList>
            <person name="Joergensen T.S."/>
            <person name="Alvarez Arevalo M."/>
            <person name="Sterndorff E.B."/>
            <person name="Faurdal D."/>
            <person name="Vuksanovic O."/>
            <person name="Mourched A.-S."/>
            <person name="Charusanti P."/>
            <person name="Shaw S."/>
            <person name="Blin K."/>
            <person name="Weber T."/>
        </authorList>
    </citation>
    <scope>NUCLEOTIDE SEQUENCE</scope>
    <source>
        <strain evidence="4">NBC_00303</strain>
    </source>
</reference>
<feature type="chain" id="PRO_5046802746" description="LPXTG cell wall anchor domain-containing protein" evidence="3">
    <location>
        <begin position="29"/>
        <end position="350"/>
    </location>
</feature>
<gene>
    <name evidence="4" type="ORF">OHA91_14940</name>
</gene>
<evidence type="ECO:0008006" key="6">
    <source>
        <dbReference type="Google" id="ProtNLM"/>
    </source>
</evidence>
<evidence type="ECO:0000256" key="1">
    <source>
        <dbReference type="SAM" id="MobiDB-lite"/>
    </source>
</evidence>
<dbReference type="RefSeq" id="WP_328739366.1">
    <property type="nucleotide sequence ID" value="NZ_CP108036.1"/>
</dbReference>
<feature type="signal peptide" evidence="3">
    <location>
        <begin position="1"/>
        <end position="28"/>
    </location>
</feature>
<accession>A0ABZ1QB67</accession>
<evidence type="ECO:0000256" key="2">
    <source>
        <dbReference type="SAM" id="Phobius"/>
    </source>
</evidence>
<dbReference type="EMBL" id="CP108036">
    <property type="protein sequence ID" value="WUN79690.1"/>
    <property type="molecule type" value="Genomic_DNA"/>
</dbReference>
<keyword evidence="5" id="KW-1185">Reference proteome</keyword>
<protein>
    <recommendedName>
        <fullName evidence="6">LPXTG cell wall anchor domain-containing protein</fullName>
    </recommendedName>
</protein>
<feature type="region of interest" description="Disordered" evidence="1">
    <location>
        <begin position="241"/>
        <end position="308"/>
    </location>
</feature>
<evidence type="ECO:0000313" key="4">
    <source>
        <dbReference type="EMBL" id="WUN79690.1"/>
    </source>
</evidence>
<proteinExistence type="predicted"/>
<dbReference type="Proteomes" id="UP001432312">
    <property type="component" value="Chromosome"/>
</dbReference>
<keyword evidence="2" id="KW-0472">Membrane</keyword>
<feature type="transmembrane region" description="Helical" evidence="2">
    <location>
        <begin position="322"/>
        <end position="341"/>
    </location>
</feature>
<keyword evidence="3" id="KW-0732">Signal</keyword>
<evidence type="ECO:0000256" key="3">
    <source>
        <dbReference type="SAM" id="SignalP"/>
    </source>
</evidence>
<sequence>MRTALRASLATAVLTGALLAPAAGAAHAATTVRQAAAVTSQSGADRFSGIPVHIGEGLVAVLRHEAEGPEAWIRAVGPDWKPGDNYMFRVLTVLDRANPGDTVNGLDLEITKVNSAAPVLTVAKAGATRSFPLPLSEAGRTHGARCVSATQRLGLHGTLVADLTTTPEGPQVQLVDGITKEPYKKLTRTGPALAKGDLTVARIVNPGAALPSFEYETPGGEHPFGTARFPELPAGCAFTYPFEDEAPAPEPEGTPSAGASTAPSNAPAAKPSPATAAAGPKAQTAGRTAVVREGGVAAGAEDTGLTEVDGAAAADADDSTTAYAGAGLAAIVAGLGASFLTRRRAARPRR</sequence>